<gene>
    <name evidence="2" type="primary">LOC100921915</name>
</gene>
<sequence>MCWSSCSPPVIPPQLSAFPQRRGVWEGRMVPVPTAGAQQESVTFQDVAVVFTREQWACLAPSQKELYRDVMLDTYQNLLFLGLARSKPEVIHQLEQGDAPWRPEGRVSGSNCPGFPVHRDVISYFDQMEVEARKPELLLVQGAWSQREWTLGASDLLLSLLTVFFSF</sequence>
<protein>
    <recommendedName>
        <fullName evidence="1">KRAB domain-containing protein</fullName>
    </recommendedName>
</protein>
<dbReference type="GO" id="GO:0006355">
    <property type="term" value="P:regulation of DNA-templated transcription"/>
    <property type="evidence" value="ECO:0007669"/>
    <property type="project" value="InterPro"/>
</dbReference>
<reference evidence="2" key="3">
    <citation type="submission" date="2025-09" db="UniProtKB">
        <authorList>
            <consortium name="Ensembl"/>
        </authorList>
    </citation>
    <scope>IDENTIFICATION</scope>
</reference>
<keyword evidence="3" id="KW-1185">Reference proteome</keyword>
<feature type="domain" description="KRAB" evidence="1">
    <location>
        <begin position="42"/>
        <end position="113"/>
    </location>
</feature>
<reference evidence="2" key="2">
    <citation type="submission" date="2025-08" db="UniProtKB">
        <authorList>
            <consortium name="Ensembl"/>
        </authorList>
    </citation>
    <scope>IDENTIFICATION</scope>
</reference>
<dbReference type="InterPro" id="IPR050169">
    <property type="entry name" value="Krueppel_C2H2_ZnF"/>
</dbReference>
<evidence type="ECO:0000259" key="1">
    <source>
        <dbReference type="PROSITE" id="PS50805"/>
    </source>
</evidence>
<dbReference type="Proteomes" id="UP000007648">
    <property type="component" value="Unassembled WGS sequence"/>
</dbReference>
<evidence type="ECO:0000313" key="3">
    <source>
        <dbReference type="Proteomes" id="UP000007648"/>
    </source>
</evidence>
<dbReference type="InterPro" id="IPR036051">
    <property type="entry name" value="KRAB_dom_sf"/>
</dbReference>
<dbReference type="Ensembl" id="ENSSHAT00000032142.1">
    <property type="protein sequence ID" value="ENSSHAP00000031411.1"/>
    <property type="gene ID" value="ENSSHAG00000026428.1"/>
</dbReference>
<dbReference type="PANTHER" id="PTHR23232">
    <property type="entry name" value="KRAB DOMAIN C2H2 ZINC FINGER"/>
    <property type="match status" value="1"/>
</dbReference>
<dbReference type="AlphaFoldDB" id="A0A7N4P267"/>
<accession>A0A7N4P267</accession>
<dbReference type="InterPro" id="IPR001909">
    <property type="entry name" value="KRAB"/>
</dbReference>
<dbReference type="SMART" id="SM00349">
    <property type="entry name" value="KRAB"/>
    <property type="match status" value="1"/>
</dbReference>
<evidence type="ECO:0000313" key="2">
    <source>
        <dbReference type="Ensembl" id="ENSSHAP00000031411.1"/>
    </source>
</evidence>
<dbReference type="GeneTree" id="ENSGT00940000154650"/>
<dbReference type="PANTHER" id="PTHR23232:SF117">
    <property type="entry name" value="KRAB DOMAIN-CONTAINING PROTEIN"/>
    <property type="match status" value="1"/>
</dbReference>
<dbReference type="CDD" id="cd07765">
    <property type="entry name" value="KRAB_A-box"/>
    <property type="match status" value="1"/>
</dbReference>
<dbReference type="SUPFAM" id="SSF109640">
    <property type="entry name" value="KRAB domain (Kruppel-associated box)"/>
    <property type="match status" value="1"/>
</dbReference>
<name>A0A7N4P267_SARHA</name>
<proteinExistence type="predicted"/>
<dbReference type="Gene3D" id="6.10.140.140">
    <property type="match status" value="1"/>
</dbReference>
<dbReference type="PROSITE" id="PS50805">
    <property type="entry name" value="KRAB"/>
    <property type="match status" value="1"/>
</dbReference>
<dbReference type="Pfam" id="PF01352">
    <property type="entry name" value="KRAB"/>
    <property type="match status" value="1"/>
</dbReference>
<organism evidence="2 3">
    <name type="scientific">Sarcophilus harrisii</name>
    <name type="common">Tasmanian devil</name>
    <name type="synonym">Sarcophilus laniarius</name>
    <dbReference type="NCBI Taxonomy" id="9305"/>
    <lineage>
        <taxon>Eukaryota</taxon>
        <taxon>Metazoa</taxon>
        <taxon>Chordata</taxon>
        <taxon>Craniata</taxon>
        <taxon>Vertebrata</taxon>
        <taxon>Euteleostomi</taxon>
        <taxon>Mammalia</taxon>
        <taxon>Metatheria</taxon>
        <taxon>Dasyuromorphia</taxon>
        <taxon>Dasyuridae</taxon>
        <taxon>Sarcophilus</taxon>
    </lineage>
</organism>
<reference evidence="2 3" key="1">
    <citation type="journal article" date="2011" name="Proc. Natl. Acad. Sci. U.S.A.">
        <title>Genetic diversity and population structure of the endangered marsupial Sarcophilus harrisii (Tasmanian devil).</title>
        <authorList>
            <person name="Miller W."/>
            <person name="Hayes V.M."/>
            <person name="Ratan A."/>
            <person name="Petersen D.C."/>
            <person name="Wittekindt N.E."/>
            <person name="Miller J."/>
            <person name="Walenz B."/>
            <person name="Knight J."/>
            <person name="Qi J."/>
            <person name="Zhao F."/>
            <person name="Wang Q."/>
            <person name="Bedoya-Reina O.C."/>
            <person name="Katiyar N."/>
            <person name="Tomsho L.P."/>
            <person name="Kasson L.M."/>
            <person name="Hardie R.A."/>
            <person name="Woodbridge P."/>
            <person name="Tindall E.A."/>
            <person name="Bertelsen M.F."/>
            <person name="Dixon D."/>
            <person name="Pyecroft S."/>
            <person name="Helgen K.M."/>
            <person name="Lesk A.M."/>
            <person name="Pringle T.H."/>
            <person name="Patterson N."/>
            <person name="Zhang Y."/>
            <person name="Kreiss A."/>
            <person name="Woods G.M."/>
            <person name="Jones M.E."/>
            <person name="Schuster S.C."/>
        </authorList>
    </citation>
    <scope>NUCLEOTIDE SEQUENCE [LARGE SCALE GENOMIC DNA]</scope>
</reference>